<reference evidence="1" key="1">
    <citation type="journal article" date="2015" name="PeerJ">
        <title>First genomic representation of candidate bacterial phylum KSB3 points to enhanced environmental sensing as a trigger of wastewater bulking.</title>
        <authorList>
            <person name="Sekiguchi Y."/>
            <person name="Ohashi A."/>
            <person name="Parks D.H."/>
            <person name="Yamauchi T."/>
            <person name="Tyson G.W."/>
            <person name="Hugenholtz P."/>
        </authorList>
    </citation>
    <scope>NUCLEOTIDE SEQUENCE [LARGE SCALE GENOMIC DNA]</scope>
</reference>
<dbReference type="Gene3D" id="3.30.70.100">
    <property type="match status" value="1"/>
</dbReference>
<dbReference type="EMBL" id="DF820460">
    <property type="protein sequence ID" value="GAK54003.1"/>
    <property type="molecule type" value="Genomic_DNA"/>
</dbReference>
<name>A0A081BRH2_9BACT</name>
<proteinExistence type="predicted"/>
<dbReference type="PANTHER" id="PTHR34389">
    <property type="entry name" value="L-RHAMNOSE MUTAROTASE"/>
    <property type="match status" value="1"/>
</dbReference>
<evidence type="ECO:0008006" key="3">
    <source>
        <dbReference type="Google" id="ProtNLM"/>
    </source>
</evidence>
<accession>A0A081BRH2</accession>
<evidence type="ECO:0000313" key="1">
    <source>
        <dbReference type="EMBL" id="GAK54003.1"/>
    </source>
</evidence>
<dbReference type="Pfam" id="PF05336">
    <property type="entry name" value="rhaM"/>
    <property type="match status" value="1"/>
</dbReference>
<keyword evidence="2" id="KW-1185">Reference proteome</keyword>
<protein>
    <recommendedName>
        <fullName evidence="3">L-rhamnose mutarotase</fullName>
    </recommendedName>
</protein>
<evidence type="ECO:0000313" key="2">
    <source>
        <dbReference type="Proteomes" id="UP000030700"/>
    </source>
</evidence>
<gene>
    <name evidence="1" type="ORF">U14_05280</name>
</gene>
<dbReference type="SUPFAM" id="SSF54909">
    <property type="entry name" value="Dimeric alpha+beta barrel"/>
    <property type="match status" value="1"/>
</dbReference>
<sequence>MKRYGSMIRVKPERYEEYKQCHAAAWPGVLAMITACNIRNYSIYYKDGLLFSYFEYVGSDYDADMAKMAADPTTQEWWAYVKPMHDPLPTRAEGEWWAGMEEIFHLD</sequence>
<dbReference type="HOGENOM" id="CLU_100689_1_0_0"/>
<organism evidence="1">
    <name type="scientific">Candidatus Moduliflexus flocculans</name>
    <dbReference type="NCBI Taxonomy" id="1499966"/>
    <lineage>
        <taxon>Bacteria</taxon>
        <taxon>Candidatus Moduliflexota</taxon>
        <taxon>Candidatus Moduliflexia</taxon>
        <taxon>Candidatus Moduliflexales</taxon>
        <taxon>Candidatus Moduliflexaceae</taxon>
    </lineage>
</organism>
<dbReference type="GO" id="GO:0016857">
    <property type="term" value="F:racemase and epimerase activity, acting on carbohydrates and derivatives"/>
    <property type="evidence" value="ECO:0007669"/>
    <property type="project" value="InterPro"/>
</dbReference>
<dbReference type="InterPro" id="IPR011008">
    <property type="entry name" value="Dimeric_a/b-barrel"/>
</dbReference>
<dbReference type="STRING" id="1499966.U14_05280"/>
<dbReference type="InterPro" id="IPR008000">
    <property type="entry name" value="Rham/fucose_mutarotase"/>
</dbReference>
<dbReference type="PANTHER" id="PTHR34389:SF2">
    <property type="entry name" value="L-RHAMNOSE MUTAROTASE"/>
    <property type="match status" value="1"/>
</dbReference>
<dbReference type="Proteomes" id="UP000030700">
    <property type="component" value="Unassembled WGS sequence"/>
</dbReference>
<dbReference type="AlphaFoldDB" id="A0A081BRH2"/>